<evidence type="ECO:0000256" key="1">
    <source>
        <dbReference type="SAM" id="MobiDB-lite"/>
    </source>
</evidence>
<dbReference type="PANTHER" id="PTHR33994">
    <property type="entry name" value="OS04G0515000 PROTEIN"/>
    <property type="match status" value="1"/>
</dbReference>
<dbReference type="EMBL" id="CAXIPR030006622">
    <property type="protein sequence ID" value="CAM0152830.1"/>
    <property type="molecule type" value="Genomic_DNA"/>
</dbReference>
<dbReference type="EMBL" id="CAXIPR030005686">
    <property type="protein sequence ID" value="CAM0152334.1"/>
    <property type="molecule type" value="Genomic_DNA"/>
</dbReference>
<dbReference type="Proteomes" id="UP001497457">
    <property type="component" value="Chromosome 31b"/>
</dbReference>
<sequence>MEPDLEAGLTTCRAPAGDGATATPRPPHNLKIIIGCVVAAVVGLGFVWLVVCEPLAPCYPTFSVDIAGFDGLDGPELPAPTVDPAFNLTLHGVSRRHHIGSVGLCQESGTVSVSYAGAVLAWGRVPKFCVPAQGQRRVGMVALGADVGLSEDLRRRMASERLSRSAELDVEIMLDRQRLLSCRVKLDEPSSQPSPCKVFTGHWG</sequence>
<keyword evidence="2" id="KW-1133">Transmembrane helix</keyword>
<organism evidence="5 6">
    <name type="scientific">Urochloa decumbens</name>
    <dbReference type="NCBI Taxonomy" id="240449"/>
    <lineage>
        <taxon>Eukaryota</taxon>
        <taxon>Viridiplantae</taxon>
        <taxon>Streptophyta</taxon>
        <taxon>Embryophyta</taxon>
        <taxon>Tracheophyta</taxon>
        <taxon>Spermatophyta</taxon>
        <taxon>Magnoliopsida</taxon>
        <taxon>Liliopsida</taxon>
        <taxon>Poales</taxon>
        <taxon>Poaceae</taxon>
        <taxon>PACMAD clade</taxon>
        <taxon>Panicoideae</taxon>
        <taxon>Panicodae</taxon>
        <taxon>Paniceae</taxon>
        <taxon>Melinidinae</taxon>
        <taxon>Urochloa</taxon>
    </lineage>
</organism>
<keyword evidence="2" id="KW-0812">Transmembrane</keyword>
<dbReference type="Proteomes" id="UP001497457">
    <property type="component" value="Unassembled WGS sequence"/>
</dbReference>
<evidence type="ECO:0000313" key="6">
    <source>
        <dbReference type="Proteomes" id="UP001497457"/>
    </source>
</evidence>
<proteinExistence type="predicted"/>
<name>A0ABC9HFT8_9POAL</name>
<dbReference type="EMBL" id="OZ075141">
    <property type="protein sequence ID" value="CAL5031031.1"/>
    <property type="molecule type" value="Genomic_DNA"/>
</dbReference>
<protein>
    <submittedName>
        <fullName evidence="5">Uncharacterized protein</fullName>
    </submittedName>
</protein>
<gene>
    <name evidence="4" type="ORF">URODEC1_LOCUS125171</name>
    <name evidence="5" type="ORF">URODEC1_LOCUS125620</name>
    <name evidence="3" type="ORF">URODEC1_LOCUS81397</name>
</gene>
<feature type="transmembrane region" description="Helical" evidence="2">
    <location>
        <begin position="32"/>
        <end position="51"/>
    </location>
</feature>
<dbReference type="AlphaFoldDB" id="A0ABC9HFT8"/>
<keyword evidence="6" id="KW-1185">Reference proteome</keyword>
<feature type="region of interest" description="Disordered" evidence="1">
    <location>
        <begin position="1"/>
        <end position="22"/>
    </location>
</feature>
<evidence type="ECO:0000313" key="5">
    <source>
        <dbReference type="EMBL" id="CAM0152830.1"/>
    </source>
</evidence>
<reference evidence="5 6" key="1">
    <citation type="submission" date="2024-10" db="EMBL/GenBank/DDBJ databases">
        <authorList>
            <person name="Ryan C."/>
        </authorList>
    </citation>
    <scope>NUCLEOTIDE SEQUENCE [LARGE SCALE GENOMIC DNA]</scope>
</reference>
<accession>A0ABC9HFT8</accession>
<evidence type="ECO:0000313" key="4">
    <source>
        <dbReference type="EMBL" id="CAM0152334.1"/>
    </source>
</evidence>
<dbReference type="PANTHER" id="PTHR33994:SF28">
    <property type="entry name" value="OS04G0515200 PROTEIN"/>
    <property type="match status" value="1"/>
</dbReference>
<keyword evidence="2" id="KW-0472">Membrane</keyword>
<evidence type="ECO:0000313" key="3">
    <source>
        <dbReference type="EMBL" id="CAL5031031.1"/>
    </source>
</evidence>
<evidence type="ECO:0000256" key="2">
    <source>
        <dbReference type="SAM" id="Phobius"/>
    </source>
</evidence>